<dbReference type="Proteomes" id="UP000727407">
    <property type="component" value="Unassembled WGS sequence"/>
</dbReference>
<organism evidence="2 3">
    <name type="scientific">Clarias magur</name>
    <name type="common">Asian catfish</name>
    <name type="synonym">Macropteronotus magur</name>
    <dbReference type="NCBI Taxonomy" id="1594786"/>
    <lineage>
        <taxon>Eukaryota</taxon>
        <taxon>Metazoa</taxon>
        <taxon>Chordata</taxon>
        <taxon>Craniata</taxon>
        <taxon>Vertebrata</taxon>
        <taxon>Euteleostomi</taxon>
        <taxon>Actinopterygii</taxon>
        <taxon>Neopterygii</taxon>
        <taxon>Teleostei</taxon>
        <taxon>Ostariophysi</taxon>
        <taxon>Siluriformes</taxon>
        <taxon>Clariidae</taxon>
        <taxon>Clarias</taxon>
    </lineage>
</organism>
<dbReference type="EMBL" id="QNUK01000628">
    <property type="protein sequence ID" value="KAF5890979.1"/>
    <property type="molecule type" value="Genomic_DNA"/>
</dbReference>
<keyword evidence="3" id="KW-1185">Reference proteome</keyword>
<dbReference type="AlphaFoldDB" id="A0A8J4U4N5"/>
<name>A0A8J4U4N5_CLAMG</name>
<feature type="region of interest" description="Disordered" evidence="1">
    <location>
        <begin position="1"/>
        <end position="23"/>
    </location>
</feature>
<comment type="caution">
    <text evidence="2">The sequence shown here is derived from an EMBL/GenBank/DDBJ whole genome shotgun (WGS) entry which is preliminary data.</text>
</comment>
<gene>
    <name evidence="2" type="ORF">DAT39_019320</name>
</gene>
<reference evidence="2" key="1">
    <citation type="submission" date="2020-07" db="EMBL/GenBank/DDBJ databases">
        <title>Clarias magur genome sequencing, assembly and annotation.</title>
        <authorList>
            <person name="Kushwaha B."/>
            <person name="Kumar R."/>
            <person name="Das P."/>
            <person name="Joshi C.G."/>
            <person name="Kumar D."/>
            <person name="Nagpure N.S."/>
            <person name="Pandey M."/>
            <person name="Agarwal S."/>
            <person name="Srivastava S."/>
            <person name="Singh M."/>
            <person name="Sahoo L."/>
            <person name="Jayasankar P."/>
            <person name="Meher P.K."/>
            <person name="Koringa P.G."/>
            <person name="Iquebal M.A."/>
            <person name="Das S.P."/>
            <person name="Bit A."/>
            <person name="Patnaik S."/>
            <person name="Patel N."/>
            <person name="Shah T.M."/>
            <person name="Hinsu A."/>
            <person name="Jena J.K."/>
        </authorList>
    </citation>
    <scope>NUCLEOTIDE SEQUENCE</scope>
    <source>
        <strain evidence="2">CIFAMagur01</strain>
        <tissue evidence="2">Testis</tissue>
    </source>
</reference>
<evidence type="ECO:0000313" key="2">
    <source>
        <dbReference type="EMBL" id="KAF5890979.1"/>
    </source>
</evidence>
<protein>
    <submittedName>
        <fullName evidence="2">Uncharacterized protein</fullName>
    </submittedName>
</protein>
<sequence length="127" mass="14549">MENNAKERKTSEAFKPQRSAGCDLRRPSWLGPECVANAVNAVSTSALQEIDAERPALLRVKLRSVVPPRLLFWFWSQSTERQSDRYSAVCNSQLHRCCRETHKDVAWNPNNKGLPFRTTSEGTRFRT</sequence>
<proteinExistence type="predicted"/>
<feature type="compositionally biased region" description="Basic and acidic residues" evidence="1">
    <location>
        <begin position="1"/>
        <end position="12"/>
    </location>
</feature>
<evidence type="ECO:0000256" key="1">
    <source>
        <dbReference type="SAM" id="MobiDB-lite"/>
    </source>
</evidence>
<evidence type="ECO:0000313" key="3">
    <source>
        <dbReference type="Proteomes" id="UP000727407"/>
    </source>
</evidence>
<accession>A0A8J4U4N5</accession>